<accession>A0ABN6H7S6</accession>
<organism evidence="1 2">
    <name type="scientific">Haloferula helveola</name>
    <dbReference type="NCBI Taxonomy" id="490095"/>
    <lineage>
        <taxon>Bacteria</taxon>
        <taxon>Pseudomonadati</taxon>
        <taxon>Verrucomicrobiota</taxon>
        <taxon>Verrucomicrobiia</taxon>
        <taxon>Verrucomicrobiales</taxon>
        <taxon>Verrucomicrobiaceae</taxon>
        <taxon>Haloferula</taxon>
    </lineage>
</organism>
<dbReference type="Proteomes" id="UP001374893">
    <property type="component" value="Chromosome"/>
</dbReference>
<proteinExistence type="predicted"/>
<evidence type="ECO:0000313" key="1">
    <source>
        <dbReference type="EMBL" id="BCX48689.1"/>
    </source>
</evidence>
<name>A0ABN6H7S6_9BACT</name>
<sequence>MVIGDSGGASGVHEHSLLLLESRVYIAVGAHIVCLTLGNQEPDWTLEIDDATCFGLYYAPEHDALISHGELDIARFSRSGEVLWSEGGADIFSEGVLLHDDCIEAVDFNHRSYFFDYATGESTRHNKAWVGNPLPRSESEIEP</sequence>
<evidence type="ECO:0000313" key="2">
    <source>
        <dbReference type="Proteomes" id="UP001374893"/>
    </source>
</evidence>
<protein>
    <submittedName>
        <fullName evidence="1">Uncharacterized protein</fullName>
    </submittedName>
</protein>
<gene>
    <name evidence="1" type="ORF">HAHE_25970</name>
</gene>
<reference evidence="1 2" key="1">
    <citation type="submission" date="2021-06" db="EMBL/GenBank/DDBJ databases">
        <title>Complete genome of Haloferula helveola possessing various polysaccharide degrading enzymes.</title>
        <authorList>
            <person name="Takami H."/>
            <person name="Huang C."/>
            <person name="Hamasaki K."/>
        </authorList>
    </citation>
    <scope>NUCLEOTIDE SEQUENCE [LARGE SCALE GENOMIC DNA]</scope>
    <source>
        <strain evidence="1 2">CN-1</strain>
    </source>
</reference>
<dbReference type="EMBL" id="AP024702">
    <property type="protein sequence ID" value="BCX48689.1"/>
    <property type="molecule type" value="Genomic_DNA"/>
</dbReference>
<keyword evidence="2" id="KW-1185">Reference proteome</keyword>